<dbReference type="Proteomes" id="UP000045842">
    <property type="component" value="Unassembled WGS sequence"/>
</dbReference>
<dbReference type="EMBL" id="CFOH01000063">
    <property type="protein sequence ID" value="CFE47154.1"/>
    <property type="molecule type" value="Genomic_DNA"/>
</dbReference>
<dbReference type="PATRIC" id="fig|1773.2359.peg.1980"/>
<reference evidence="8 18" key="7">
    <citation type="submission" date="2021-03" db="EMBL/GenBank/DDBJ databases">
        <title>Whole Genome Sequencing of Mycobacterium tuberculosis clinical isolates from Arunachal Pradesh, India.</title>
        <authorList>
            <person name="Singh S."/>
            <person name="Mudliar S.R."/>
            <person name="Kulsum U."/>
            <person name="Rufai S.B."/>
            <person name="Singh P.K."/>
            <person name="Umpo M."/>
            <person name="Nyori M."/>
        </authorList>
    </citation>
    <scope>NUCLEOTIDE SEQUENCE [LARGE SCALE GENOMIC DNA]</scope>
    <source>
        <strain evidence="8 18">OMICS/BPL/0142/20/SP</strain>
    </source>
</reference>
<evidence type="ECO:0000313" key="1">
    <source>
        <dbReference type="EMBL" id="AUS52200.1"/>
    </source>
</evidence>
<reference evidence="6" key="2">
    <citation type="submission" date="2015-03" db="EMBL/GenBank/DDBJ databases">
        <authorList>
            <person name="Murphy D."/>
        </authorList>
    </citation>
    <scope>NUCLEOTIDE SEQUENCE [LARGE SCALE GENOMIC DNA]</scope>
    <source>
        <strain evidence="6">K00500041</strain>
    </source>
</reference>
<dbReference type="Proteomes" id="UP000256381">
    <property type="component" value="Unassembled WGS sequence"/>
</dbReference>
<reference evidence="9 17" key="4">
    <citation type="journal article" date="2017" name="N. Engl. J. Med.">
        <title>Transmission of Extensively Drug-Resistant Tuberculosis in South Africa.</title>
        <authorList>
            <person name="Shah N.S."/>
            <person name="Auld S.C."/>
            <person name="Brust J.C."/>
            <person name="Mathema B."/>
            <person name="Ismail N."/>
            <person name="Moodley P."/>
            <person name="Mlisana K."/>
            <person name="Allana S."/>
            <person name="Campbell A."/>
            <person name="Mthiyane T."/>
            <person name="Morris N."/>
            <person name="Mpangase P."/>
            <person name="van der Meulen H."/>
            <person name="Omar S.V."/>
            <person name="Brown T.S."/>
            <person name="Narechania A."/>
            <person name="Shaskina E."/>
            <person name="Kapwata T."/>
            <person name="Kreiswirth B."/>
            <person name="Gandhi N.R."/>
        </authorList>
    </citation>
    <scope>NUCLEOTIDE SEQUENCE [LARGE SCALE GENOMIC DNA]</scope>
    <source>
        <strain evidence="9 17">32301_S10</strain>
    </source>
</reference>
<evidence type="ECO:0000313" key="5">
    <source>
        <dbReference type="EMBL" id="COW16483.1"/>
    </source>
</evidence>
<gene>
    <name evidence="1" type="ORF">CAB90_03376</name>
    <name evidence="9" type="ORF">DSJ38_21455</name>
    <name evidence="3" type="ORF">ERS007679_01782</name>
    <name evidence="2" type="ORF">ERS007688_00652</name>
    <name evidence="6" type="ORF">ERS007703_03253</name>
    <name evidence="4" type="ORF">ERS007720_00948</name>
    <name evidence="7" type="ORF">ERS007739_00805</name>
    <name evidence="5" type="ORF">ERS007741_01687</name>
    <name evidence="8" type="ORF">J8J21_07095</name>
</gene>
<dbReference type="EMBL" id="CSAJ01000082">
    <property type="protein sequence ID" value="COV80091.1"/>
    <property type="molecule type" value="Genomic_DNA"/>
</dbReference>
<dbReference type="Proteomes" id="UP000046947">
    <property type="component" value="Unassembled WGS sequence"/>
</dbReference>
<dbReference type="EMBL" id="CSAD01000208">
    <property type="protein sequence ID" value="COV40705.1"/>
    <property type="molecule type" value="Genomic_DNA"/>
</dbReference>
<proteinExistence type="predicted"/>
<evidence type="ECO:0000313" key="11">
    <source>
        <dbReference type="Proteomes" id="UP000039021"/>
    </source>
</evidence>
<dbReference type="EMBL" id="CP024614">
    <property type="protein sequence ID" value="AUS52200.1"/>
    <property type="molecule type" value="Genomic_DNA"/>
</dbReference>
<dbReference type="OMA" id="WVMARAD"/>
<evidence type="ECO:0000313" key="2">
    <source>
        <dbReference type="EMBL" id="CFE47154.1"/>
    </source>
</evidence>
<evidence type="ECO:0000313" key="12">
    <source>
        <dbReference type="Proteomes" id="UP000044938"/>
    </source>
</evidence>
<evidence type="ECO:0000313" key="10">
    <source>
        <dbReference type="Proteomes" id="UP000038802"/>
    </source>
</evidence>
<evidence type="ECO:0000313" key="17">
    <source>
        <dbReference type="Proteomes" id="UP000256381"/>
    </source>
</evidence>
<dbReference type="Proteomes" id="UP000048600">
    <property type="component" value="Unassembled WGS sequence"/>
</dbReference>
<protein>
    <submittedName>
        <fullName evidence="8">MgtC/SapB family protein</fullName>
    </submittedName>
</protein>
<evidence type="ECO:0000313" key="3">
    <source>
        <dbReference type="EMBL" id="COV40705.1"/>
    </source>
</evidence>
<dbReference type="STRING" id="115862.BBG46_15695"/>
<reference evidence="1 16" key="5">
    <citation type="submission" date="2017-10" db="EMBL/GenBank/DDBJ databases">
        <title>Clinical isolate obtained from a human patient with meningeal tuberculosis in michoacan, Mexico.</title>
        <authorList>
            <person name="Guillen-Nepita A.L."/>
            <person name="Negrete-Paz A.M."/>
            <person name="Vazquez-Marrufo G."/>
            <person name="Cruz-Hernandez A."/>
            <person name="Fresia P."/>
            <person name="Naya H."/>
            <person name="Vazquez-Garciduenas M.S."/>
        </authorList>
    </citation>
    <scope>NUCLEOTIDE SEQUENCE [LARGE SCALE GENOMIC DNA]</scope>
    <source>
        <strain evidence="16">Beijing/MYC004</strain>
        <strain evidence="1">MYC004</strain>
    </source>
</reference>
<evidence type="ECO:0000313" key="8">
    <source>
        <dbReference type="EMBL" id="MBP0682892.1"/>
    </source>
</evidence>
<dbReference type="EMBL" id="CSAE01000425">
    <property type="protein sequence ID" value="COW27645.1"/>
    <property type="molecule type" value="Genomic_DNA"/>
</dbReference>
<dbReference type="RefSeq" id="WP_003899584.1">
    <property type="nucleotide sequence ID" value="NZ_AP017901.1"/>
</dbReference>
<reference evidence="7" key="1">
    <citation type="submission" date="2015-03" db="EMBL/GenBank/DDBJ databases">
        <authorList>
            <consortium name="Pathogen Informatics"/>
            <person name="Murphy D."/>
        </authorList>
    </citation>
    <scope>NUCLEOTIDE SEQUENCE</scope>
    <source>
        <strain evidence="7">N09902308</strain>
    </source>
</reference>
<dbReference type="EMBL" id="JAGIZI010000008">
    <property type="protein sequence ID" value="MBP0682892.1"/>
    <property type="molecule type" value="Genomic_DNA"/>
</dbReference>
<name>A0A045IF66_MYCTX</name>
<dbReference type="EMBL" id="QTBD01000234">
    <property type="protein sequence ID" value="REQ47879.1"/>
    <property type="molecule type" value="Genomic_DNA"/>
</dbReference>
<evidence type="ECO:0000313" key="13">
    <source>
        <dbReference type="Proteomes" id="UP000045842"/>
    </source>
</evidence>
<accession>A0A045IF66</accession>
<evidence type="ECO:0000313" key="15">
    <source>
        <dbReference type="Proteomes" id="UP000048600"/>
    </source>
</evidence>
<evidence type="ECO:0000313" key="18">
    <source>
        <dbReference type="Proteomes" id="UP000671119"/>
    </source>
</evidence>
<evidence type="ECO:0000313" key="4">
    <source>
        <dbReference type="EMBL" id="COV80091.1"/>
    </source>
</evidence>
<reference evidence="10 11" key="3">
    <citation type="submission" date="2015-03" db="EMBL/GenBank/DDBJ databases">
        <authorList>
            <consortium name="Pathogen Informatics"/>
        </authorList>
    </citation>
    <scope>NUCLEOTIDE SEQUENCE [LARGE SCALE GENOMIC DNA]</scope>
    <source>
        <strain evidence="3 13">G09801536</strain>
        <strain evidence="2 14">H09601792</strain>
        <strain evidence="10">K00500041</strain>
        <strain evidence="4 12">M09401471</strain>
        <strain evidence="11">N09902308</strain>
        <strain evidence="5 15">P00601463</strain>
    </source>
</reference>
<dbReference type="EMBL" id="CHKL01000155">
    <property type="protein sequence ID" value="COW16483.1"/>
    <property type="molecule type" value="Genomic_DNA"/>
</dbReference>
<evidence type="ECO:0000313" key="9">
    <source>
        <dbReference type="EMBL" id="REQ47879.1"/>
    </source>
</evidence>
<evidence type="ECO:0000313" key="14">
    <source>
        <dbReference type="Proteomes" id="UP000046947"/>
    </source>
</evidence>
<reference evidence="9" key="6">
    <citation type="submission" date="2018-07" db="EMBL/GenBank/DDBJ databases">
        <authorList>
            <person name="Shah S."/>
            <person name="Brown T."/>
            <person name="Auld S."/>
            <person name="Bratton K."/>
            <person name="Narechania A."/>
            <person name="Mathema B."/>
            <person name="Gandhi N."/>
        </authorList>
    </citation>
    <scope>NUCLEOTIDE SEQUENCE</scope>
    <source>
        <strain evidence="9">32301_S10</strain>
    </source>
</reference>
<dbReference type="Proteomes" id="UP000044938">
    <property type="component" value="Unassembled WGS sequence"/>
</dbReference>
<dbReference type="Proteomes" id="UP000236349">
    <property type="component" value="Chromosome"/>
</dbReference>
<dbReference type="Proteomes" id="UP000038802">
    <property type="component" value="Unassembled WGS sequence"/>
</dbReference>
<dbReference type="AlphaFoldDB" id="A0A045IF66"/>
<evidence type="ECO:0000313" key="7">
    <source>
        <dbReference type="EMBL" id="COX17264.1"/>
    </source>
</evidence>
<dbReference type="EMBL" id="CSBK01000262">
    <property type="protein sequence ID" value="COX17264.1"/>
    <property type="molecule type" value="Genomic_DNA"/>
</dbReference>
<evidence type="ECO:0000313" key="6">
    <source>
        <dbReference type="EMBL" id="COW27645.1"/>
    </source>
</evidence>
<organism evidence="7 11">
    <name type="scientific">Mycobacterium tuberculosis</name>
    <dbReference type="NCBI Taxonomy" id="1773"/>
    <lineage>
        <taxon>Bacteria</taxon>
        <taxon>Bacillati</taxon>
        <taxon>Actinomycetota</taxon>
        <taxon>Actinomycetes</taxon>
        <taxon>Mycobacteriales</taxon>
        <taxon>Mycobacteriaceae</taxon>
        <taxon>Mycobacterium</taxon>
        <taxon>Mycobacterium tuberculosis complex</taxon>
    </lineage>
</organism>
<sequence length="207" mass="22283">MLTVVAVIGILECGLVLHMPDNDLWYCGPWTLWVMAGRGVASGAGVWRGDRVATPLAVAITAAGLVSGARIGPGAAAKRDPQLAQWNEIRSHYQEIAEWIDHDTATAHPAVAATQISAAGSFGRANMVDYLGLLDSRADETVRRDEFSRWLSAKPDYLVTTEQSVDAATIALPEFRHAYDRAATIGTLNVYRRNSPDGDEPLPADGN</sequence>
<evidence type="ECO:0000313" key="16">
    <source>
        <dbReference type="Proteomes" id="UP000236349"/>
    </source>
</evidence>
<dbReference type="Proteomes" id="UP000039021">
    <property type="component" value="Unassembled WGS sequence"/>
</dbReference>
<dbReference type="Proteomes" id="UP000671119">
    <property type="component" value="Unassembled WGS sequence"/>
</dbReference>